<reference evidence="2" key="2">
    <citation type="submission" date="2020-05" db="EMBL/GenBank/DDBJ databases">
        <title>Complete genome sequence of Bradyrhizobium diazoefficiens XF4 isolated from soybean nodule.</title>
        <authorList>
            <person name="Noda R."/>
            <person name="Kakizaki K."/>
            <person name="Minamisawa K."/>
        </authorList>
    </citation>
    <scope>NUCLEOTIDE SEQUENCE</scope>
    <source>
        <strain evidence="2">XF4</strain>
    </source>
</reference>
<dbReference type="EMBL" id="AP023096">
    <property type="protein sequence ID" value="BCE69768.1"/>
    <property type="molecule type" value="Genomic_DNA"/>
</dbReference>
<proteinExistence type="predicted"/>
<sequence>MLFDWWIVASEFLDPGPHPLQRGFRRMALTSSSGPHEQRLDLPKLLAQLRLAVHSDPVARSEPGSPHHRAPAASIIPTALSRAFRASQAREPVILS</sequence>
<dbReference type="AlphaFoldDB" id="A0A809XGW6"/>
<accession>A0A809XGW6</accession>
<evidence type="ECO:0000313" key="1">
    <source>
        <dbReference type="EMBL" id="BCE26103.1"/>
    </source>
</evidence>
<name>A0A809XGW6_9BRAD</name>
<dbReference type="EMBL" id="AP023091">
    <property type="protein sequence ID" value="BCE26103.1"/>
    <property type="molecule type" value="Genomic_DNA"/>
</dbReference>
<reference evidence="1" key="1">
    <citation type="submission" date="2020-05" db="EMBL/GenBank/DDBJ databases">
        <title>Complete genome sequence of Bradyrhizobium diazoefficiens XF1 isolated from soybean nodule.</title>
        <authorList>
            <person name="Noda R."/>
            <person name="Kakizaki K."/>
            <person name="Minamisawa K."/>
        </authorList>
    </citation>
    <scope>NUCLEOTIDE SEQUENCE</scope>
    <source>
        <strain evidence="1">XF1</strain>
    </source>
</reference>
<reference evidence="3" key="3">
    <citation type="submission" date="2020-05" db="EMBL/GenBank/DDBJ databases">
        <title>Complete genome sequence of Bradyrhizobium diazoefficiens XF6 isolated from soybean nodule.</title>
        <authorList>
            <person name="Noda R."/>
            <person name="Kakizaki K."/>
            <person name="Minamisawa K."/>
        </authorList>
    </citation>
    <scope>NUCLEOTIDE SEQUENCE</scope>
    <source>
        <strain evidence="3">XF6</strain>
    </source>
</reference>
<evidence type="ECO:0000313" key="2">
    <source>
        <dbReference type="EMBL" id="BCE52360.1"/>
    </source>
</evidence>
<evidence type="ECO:0000313" key="3">
    <source>
        <dbReference type="EMBL" id="BCE69768.1"/>
    </source>
</evidence>
<gene>
    <name evidence="1" type="ORF">XF1B_87840</name>
    <name evidence="2" type="ORF">XF4B_87090</name>
    <name evidence="3" type="ORF">XF6B_85670</name>
</gene>
<dbReference type="EMBL" id="AP023094">
    <property type="protein sequence ID" value="BCE52360.1"/>
    <property type="molecule type" value="Genomic_DNA"/>
</dbReference>
<protein>
    <submittedName>
        <fullName evidence="1">Uncharacterized protein</fullName>
    </submittedName>
</protein>
<organism evidence="1">
    <name type="scientific">Bradyrhizobium diazoefficiens</name>
    <dbReference type="NCBI Taxonomy" id="1355477"/>
    <lineage>
        <taxon>Bacteria</taxon>
        <taxon>Pseudomonadati</taxon>
        <taxon>Pseudomonadota</taxon>
        <taxon>Alphaproteobacteria</taxon>
        <taxon>Hyphomicrobiales</taxon>
        <taxon>Nitrobacteraceae</taxon>
        <taxon>Bradyrhizobium</taxon>
    </lineage>
</organism>